<feature type="transmembrane region" description="Helical" evidence="3">
    <location>
        <begin position="673"/>
        <end position="696"/>
    </location>
</feature>
<reference evidence="5" key="1">
    <citation type="journal article" date="2022" name="G3 (Bethesda)">
        <title>High quality genome of the basidiomycete yeast Dioszegia hungarica PDD-24b-2 isolated from cloud water.</title>
        <authorList>
            <person name="Jarrige D."/>
            <person name="Haridas S."/>
            <person name="Bleykasten-Grosshans C."/>
            <person name="Joly M."/>
            <person name="Nadalig T."/>
            <person name="Sancelme M."/>
            <person name="Vuilleumier S."/>
            <person name="Grigoriev I.V."/>
            <person name="Amato P."/>
            <person name="Bringel F."/>
        </authorList>
    </citation>
    <scope>NUCLEOTIDE SEQUENCE</scope>
    <source>
        <strain evidence="5">PDD-24b-2</strain>
    </source>
</reference>
<dbReference type="InterPro" id="IPR033121">
    <property type="entry name" value="PEPTIDASE_A1"/>
</dbReference>
<dbReference type="GO" id="GO:0006508">
    <property type="term" value="P:proteolysis"/>
    <property type="evidence" value="ECO:0007669"/>
    <property type="project" value="InterPro"/>
</dbReference>
<comment type="caution">
    <text evidence="5">The sequence shown here is derived from an EMBL/GenBank/DDBJ whole genome shotgun (WGS) entry which is preliminary data.</text>
</comment>
<feature type="compositionally biased region" description="Basic and acidic residues" evidence="2">
    <location>
        <begin position="57"/>
        <end position="66"/>
    </location>
</feature>
<accession>A0AA38H8U1</accession>
<evidence type="ECO:0000256" key="1">
    <source>
        <dbReference type="ARBA" id="ARBA00007447"/>
    </source>
</evidence>
<dbReference type="InterPro" id="IPR021109">
    <property type="entry name" value="Peptidase_aspartic_dom_sf"/>
</dbReference>
<protein>
    <submittedName>
        <fullName evidence="5">Aspartic peptidase domain-containing protein</fullName>
    </submittedName>
</protein>
<dbReference type="AlphaFoldDB" id="A0AA38H8U1"/>
<feature type="region of interest" description="Disordered" evidence="2">
    <location>
        <begin position="644"/>
        <end position="665"/>
    </location>
</feature>
<comment type="similarity">
    <text evidence="1">Belongs to the peptidase A1 family.</text>
</comment>
<feature type="region of interest" description="Disordered" evidence="2">
    <location>
        <begin position="49"/>
        <end position="110"/>
    </location>
</feature>
<dbReference type="PANTHER" id="PTHR47966:SF57">
    <property type="entry name" value="PEPTIDASE A1 DOMAIN-CONTAINING PROTEIN"/>
    <property type="match status" value="1"/>
</dbReference>
<feature type="compositionally biased region" description="Low complexity" evidence="2">
    <location>
        <begin position="841"/>
        <end position="852"/>
    </location>
</feature>
<feature type="region of interest" description="Disordered" evidence="2">
    <location>
        <begin position="826"/>
        <end position="870"/>
    </location>
</feature>
<dbReference type="PROSITE" id="PS51767">
    <property type="entry name" value="PEPTIDASE_A1"/>
    <property type="match status" value="1"/>
</dbReference>
<feature type="region of interest" description="Disordered" evidence="2">
    <location>
        <begin position="123"/>
        <end position="174"/>
    </location>
</feature>
<feature type="region of interest" description="Disordered" evidence="2">
    <location>
        <begin position="708"/>
        <end position="741"/>
    </location>
</feature>
<feature type="compositionally biased region" description="Low complexity" evidence="2">
    <location>
        <begin position="899"/>
        <end position="925"/>
    </location>
</feature>
<keyword evidence="3" id="KW-1133">Transmembrane helix</keyword>
<dbReference type="PANTHER" id="PTHR47966">
    <property type="entry name" value="BETA-SITE APP-CLEAVING ENZYME, ISOFORM A-RELATED"/>
    <property type="match status" value="1"/>
</dbReference>
<feature type="region of interest" description="Disordered" evidence="2">
    <location>
        <begin position="951"/>
        <end position="986"/>
    </location>
</feature>
<feature type="compositionally biased region" description="Low complexity" evidence="2">
    <location>
        <begin position="91"/>
        <end position="110"/>
    </location>
</feature>
<feature type="domain" description="Peptidase A1" evidence="4">
    <location>
        <begin position="251"/>
        <end position="606"/>
    </location>
</feature>
<dbReference type="Gene3D" id="2.40.70.10">
    <property type="entry name" value="Acid Proteases"/>
    <property type="match status" value="2"/>
</dbReference>
<feature type="region of interest" description="Disordered" evidence="2">
    <location>
        <begin position="892"/>
        <end position="937"/>
    </location>
</feature>
<dbReference type="Pfam" id="PF00026">
    <property type="entry name" value="Asp"/>
    <property type="match status" value="2"/>
</dbReference>
<name>A0AA38H8U1_9TREE</name>
<keyword evidence="3" id="KW-0812">Transmembrane</keyword>
<dbReference type="PRINTS" id="PR00792">
    <property type="entry name" value="PEPSIN"/>
</dbReference>
<proteinExistence type="inferred from homology"/>
<feature type="region of interest" description="Disordered" evidence="2">
    <location>
        <begin position="1"/>
        <end position="25"/>
    </location>
</feature>
<dbReference type="GeneID" id="77732258"/>
<dbReference type="CDD" id="cd05471">
    <property type="entry name" value="pepsin_like"/>
    <property type="match status" value="1"/>
</dbReference>
<dbReference type="EMBL" id="JAKWFO010000005">
    <property type="protein sequence ID" value="KAI9636007.1"/>
    <property type="molecule type" value="Genomic_DNA"/>
</dbReference>
<evidence type="ECO:0000256" key="2">
    <source>
        <dbReference type="SAM" id="MobiDB-lite"/>
    </source>
</evidence>
<dbReference type="RefSeq" id="XP_052945784.1">
    <property type="nucleotide sequence ID" value="XM_053093053.1"/>
</dbReference>
<sequence>MSTSFRNIEDVEDIDGSQEAPVAGPSNWWRKLRYGRLGFQNAENDEEVMSLGGEKAGPVEKAKEGSGLKWTRKIQAPPPFLLDDRKGKRQATTSSSASPTSSVSSSSSFSTAPLFVPPPSTFTSSATATASGNTTSSFISGSPASSLPLSSVSSSSTSSPTRARSSGSSDSRTFTSLWSTTRSASASATPTYVPGVTFNLTLGGTRDDEAIYAVAVELGHGATAEAQANAYAWAGEEGEQGDLRREVWRGKRQVLDTGPGYQRVKLQVDLGSSDMWVAVTNCSTSDCTSAPAKFDSSLSISSGVRANMTYHSGAVSGEIIWEEVQLDRFAIAYQAFIAGDRVTNENLGGGDFSGVLGMALPANSIISSQIPGTTSSNPDGATFLDNLFGSGTFAPTQRVFSLALERREDVRTRSLLTIGSTYDRYCPAPCSPSYIPIIANPNLGVIGYLHWRVPLMGVMATDWSDGQLGSGPTEKTIPLGGSLVVSSRSQPLAVLDSGGVAILVGHKPYADAIYAAYGISASGDGYYRMPCKTQLSFSFNFGGKWYPAHPLDMSWPDPSDPSQSTCIGAIQYTPLPNDAGDFVFGSSFLKNVYSVFSYPDQARNSGTWQPGVALYSLTNASVSSQDFYAVRALRQSLAQVSSQGPFIGGSSPSSPSSTPSSSTGGGSVVNTTAIVAGSVVGFFVLAAAAFSAWFFFLKRKYGNTGYPLGRSRGGGGRDTPESEPATTFTRRTKKHQEAHRQKSMIEGYSDYEGDSWTEGGESVRLGYLPEVPEDGGMEGMRGKRVGSVGSSMAAAGMMREKSHAGSSLRDEVGAGGSYDEKDAIFQTTDSPASTPKGLPLAGSGRARSSSRPRQADAYRPDLSNFTYPPVSPTSPGFTAPLIYSQPLAAPISPAVGEPRSGSGSSGRRAPTRGSSSLSMSGPFPSATRHGLGDLDTSPMYEIRSADYFDVGEARGRKGSVAAGGAGIGDKERRQGSGSGSRDGLGA</sequence>
<dbReference type="InterPro" id="IPR001461">
    <property type="entry name" value="Aspartic_peptidase_A1"/>
</dbReference>
<evidence type="ECO:0000259" key="4">
    <source>
        <dbReference type="PROSITE" id="PS51767"/>
    </source>
</evidence>
<gene>
    <name evidence="5" type="ORF">MKK02DRAFT_44705</name>
</gene>
<feature type="compositionally biased region" description="Gly residues" evidence="2">
    <location>
        <begin position="976"/>
        <end position="986"/>
    </location>
</feature>
<evidence type="ECO:0000313" key="6">
    <source>
        <dbReference type="Proteomes" id="UP001164286"/>
    </source>
</evidence>
<dbReference type="GO" id="GO:0004190">
    <property type="term" value="F:aspartic-type endopeptidase activity"/>
    <property type="evidence" value="ECO:0007669"/>
    <property type="project" value="InterPro"/>
</dbReference>
<evidence type="ECO:0000256" key="3">
    <source>
        <dbReference type="SAM" id="Phobius"/>
    </source>
</evidence>
<keyword evidence="3" id="KW-0472">Membrane</keyword>
<dbReference type="Proteomes" id="UP001164286">
    <property type="component" value="Unassembled WGS sequence"/>
</dbReference>
<keyword evidence="6" id="KW-1185">Reference proteome</keyword>
<organism evidence="5 6">
    <name type="scientific">Dioszegia hungarica</name>
    <dbReference type="NCBI Taxonomy" id="4972"/>
    <lineage>
        <taxon>Eukaryota</taxon>
        <taxon>Fungi</taxon>
        <taxon>Dikarya</taxon>
        <taxon>Basidiomycota</taxon>
        <taxon>Agaricomycotina</taxon>
        <taxon>Tremellomycetes</taxon>
        <taxon>Tremellales</taxon>
        <taxon>Bulleribasidiaceae</taxon>
        <taxon>Dioszegia</taxon>
    </lineage>
</organism>
<dbReference type="InterPro" id="IPR034164">
    <property type="entry name" value="Pepsin-like_dom"/>
</dbReference>
<dbReference type="SUPFAM" id="SSF50630">
    <property type="entry name" value="Acid proteases"/>
    <property type="match status" value="1"/>
</dbReference>
<evidence type="ECO:0000313" key="5">
    <source>
        <dbReference type="EMBL" id="KAI9636007.1"/>
    </source>
</evidence>
<feature type="compositionally biased region" description="Low complexity" evidence="2">
    <location>
        <begin position="644"/>
        <end position="662"/>
    </location>
</feature>